<feature type="compositionally biased region" description="Polar residues" evidence="2">
    <location>
        <begin position="238"/>
        <end position="247"/>
    </location>
</feature>
<feature type="compositionally biased region" description="Polar residues" evidence="2">
    <location>
        <begin position="1"/>
        <end position="10"/>
    </location>
</feature>
<feature type="region of interest" description="Disordered" evidence="2">
    <location>
        <begin position="236"/>
        <end position="264"/>
    </location>
</feature>
<keyword evidence="1" id="KW-0175">Coiled coil</keyword>
<evidence type="ECO:0000256" key="2">
    <source>
        <dbReference type="SAM" id="MobiDB-lite"/>
    </source>
</evidence>
<feature type="compositionally biased region" description="Polar residues" evidence="2">
    <location>
        <begin position="825"/>
        <end position="840"/>
    </location>
</feature>
<dbReference type="InterPro" id="IPR021950">
    <property type="entry name" value="Spt20"/>
</dbReference>
<name>A0A6H0XND9_9PEZI</name>
<feature type="region of interest" description="Disordered" evidence="2">
    <location>
        <begin position="448"/>
        <end position="468"/>
    </location>
</feature>
<dbReference type="EMBL" id="CP051139">
    <property type="protein sequence ID" value="QIW96233.1"/>
    <property type="molecule type" value="Genomic_DNA"/>
</dbReference>
<keyword evidence="5" id="KW-1185">Reference proteome</keyword>
<feature type="region of interest" description="Disordered" evidence="2">
    <location>
        <begin position="802"/>
        <end position="840"/>
    </location>
</feature>
<dbReference type="GO" id="GO:0006357">
    <property type="term" value="P:regulation of transcription by RNA polymerase II"/>
    <property type="evidence" value="ECO:0007669"/>
    <property type="project" value="TreeGrafter"/>
</dbReference>
<sequence>MASTIVTRPAQTLRRRETIRPSVSTKRGASIDMTSDSALKKRKLNEPLVWDSQYILRKHKGKSPSFTVHLHRKYFRFDGHDSSYSYDGPMRPLIQHLRSQTVPHDLLEELIASNVTFYDGCLIVEVHNHRKIEEQKEGDGTASKVDDTKKLSMHNWTAHVTPSPFSSYPTDAQLEHDAQIVEEAQAEDKSKTSGKAVPVITTLVLHPTAQTQHEEMLILAKTPITELRKKKGADGVVSATSAATPQSALPPTPTSAGPRAGGAATQKMALTQDELYSFQAEMMIATNPPLYLKPAKDAAEADAILDMLAHPLHSAKPPAIKERKRTTAEMAADDAQAAETERRMLIFDERLGPMARTGAGAGNSDNQAAAALGFSRFKTIDVVKQKLAEAERIKKEEESRQVQEKRQQEEQAAQQQKLLAQKKLQESNFQEQARRQQQQLLFQRQQQQEALAKMNGQSQQSGMLPNHGHGLQQNFQQNTSQNQASPIVAQQTPLMPHSSPMVSQNGFNMMANMSQGAASPPRPPSAAMPNGVGMVRGPSQQTHNSLTNTPLMGQGGTPSLANAVPNRQMSQTPRLGPSSPMTGTPAANSMQTPRLNGNPITSQDIMLQQIQNMQQANANNGAGNNGQTNNGPVINPDDVQFAQRMSRFHEIAQSFRAQAMAAQQQGNNQLYQQCMARAESARTQWTSMRSTLLQRGSLAMNPAQGGQTPNMGHSHPKQMQNGQMNQAGFTAQQQQNMQAQQAQILAQQQQQAQLAARQQQAQRQQQFVLANQQLQALAQQHGGQIPQHIVPTLPPALQSVLRQKQQQQQQRAMQMQAARQAQAQGLQINGQGSPPNGQAGYMQNLQALRMQMQQGQQGGSPNMNGMGMNMGNIQQFNQQQQARQQAVMRQQQQQQQGGSGDLSQSFADMQAALQRGHGQ</sequence>
<gene>
    <name evidence="4" type="ORF">AMS68_001751</name>
</gene>
<feature type="compositionally biased region" description="Low complexity" evidence="2">
    <location>
        <begin position="876"/>
        <end position="904"/>
    </location>
</feature>
<organism evidence="4 5">
    <name type="scientific">Peltaster fructicola</name>
    <dbReference type="NCBI Taxonomy" id="286661"/>
    <lineage>
        <taxon>Eukaryota</taxon>
        <taxon>Fungi</taxon>
        <taxon>Dikarya</taxon>
        <taxon>Ascomycota</taxon>
        <taxon>Pezizomycotina</taxon>
        <taxon>Dothideomycetes</taxon>
        <taxon>Dothideomycetes incertae sedis</taxon>
        <taxon>Peltaster</taxon>
    </lineage>
</organism>
<dbReference type="AlphaFoldDB" id="A0A6H0XND9"/>
<evidence type="ECO:0000313" key="4">
    <source>
        <dbReference type="EMBL" id="QIW96233.1"/>
    </source>
</evidence>
<feature type="compositionally biased region" description="Polar residues" evidence="2">
    <location>
        <begin position="21"/>
        <end position="31"/>
    </location>
</feature>
<accession>A0A6H0XND9</accession>
<feature type="coiled-coil region" evidence="1">
    <location>
        <begin position="380"/>
        <end position="439"/>
    </location>
</feature>
<feature type="domain" description="Spt20-like SEP" evidence="3">
    <location>
        <begin position="61"/>
        <end position="306"/>
    </location>
</feature>
<feature type="region of interest" description="Disordered" evidence="2">
    <location>
        <begin position="876"/>
        <end position="919"/>
    </location>
</feature>
<dbReference type="GO" id="GO:0000124">
    <property type="term" value="C:SAGA complex"/>
    <property type="evidence" value="ECO:0007669"/>
    <property type="project" value="InterPro"/>
</dbReference>
<dbReference type="Proteomes" id="UP000503462">
    <property type="component" value="Chromosome 1"/>
</dbReference>
<dbReference type="OrthoDB" id="1932706at2759"/>
<feature type="compositionally biased region" description="Low complexity" evidence="2">
    <location>
        <begin position="805"/>
        <end position="824"/>
    </location>
</feature>
<feature type="region of interest" description="Disordered" evidence="2">
    <location>
        <begin position="617"/>
        <end position="637"/>
    </location>
</feature>
<dbReference type="Pfam" id="PF12090">
    <property type="entry name" value="Spt20_SEP"/>
    <property type="match status" value="1"/>
</dbReference>
<dbReference type="GO" id="GO:0003712">
    <property type="term" value="F:transcription coregulator activity"/>
    <property type="evidence" value="ECO:0007669"/>
    <property type="project" value="InterPro"/>
</dbReference>
<feature type="compositionally biased region" description="Low complexity" evidence="2">
    <location>
        <begin position="617"/>
        <end position="631"/>
    </location>
</feature>
<evidence type="ECO:0000259" key="3">
    <source>
        <dbReference type="Pfam" id="PF12090"/>
    </source>
</evidence>
<reference evidence="4 5" key="1">
    <citation type="journal article" date="2016" name="Sci. Rep.">
        <title>Peltaster fructicola genome reveals evolution from an invasive phytopathogen to an ectophytic parasite.</title>
        <authorList>
            <person name="Xu C."/>
            <person name="Chen H."/>
            <person name="Gleason M.L."/>
            <person name="Xu J.R."/>
            <person name="Liu H."/>
            <person name="Zhang R."/>
            <person name="Sun G."/>
        </authorList>
    </citation>
    <scope>NUCLEOTIDE SEQUENCE [LARGE SCALE GENOMIC DNA]</scope>
    <source>
        <strain evidence="4 5">LNHT1506</strain>
    </source>
</reference>
<dbReference type="PANTHER" id="PTHR13526">
    <property type="entry name" value="TRANSCRIPTION FACTOR SPT20 HOMOLOG"/>
    <property type="match status" value="1"/>
</dbReference>
<feature type="region of interest" description="Disordered" evidence="2">
    <location>
        <begin position="539"/>
        <end position="600"/>
    </location>
</feature>
<dbReference type="InterPro" id="IPR046468">
    <property type="entry name" value="Spt20-like_SEP"/>
</dbReference>
<protein>
    <recommendedName>
        <fullName evidence="3">Spt20-like SEP domain-containing protein</fullName>
    </recommendedName>
</protein>
<dbReference type="PANTHER" id="PTHR13526:SF8">
    <property type="entry name" value="TRANSCRIPTION FACTOR SPT20 HOMOLOG"/>
    <property type="match status" value="1"/>
</dbReference>
<evidence type="ECO:0000256" key="1">
    <source>
        <dbReference type="SAM" id="Coils"/>
    </source>
</evidence>
<evidence type="ECO:0000313" key="5">
    <source>
        <dbReference type="Proteomes" id="UP000503462"/>
    </source>
</evidence>
<feature type="region of interest" description="Disordered" evidence="2">
    <location>
        <begin position="1"/>
        <end position="31"/>
    </location>
</feature>
<proteinExistence type="predicted"/>